<feature type="compositionally biased region" description="Low complexity" evidence="1">
    <location>
        <begin position="232"/>
        <end position="249"/>
    </location>
</feature>
<gene>
    <name evidence="3" type="ORF">MNEG_10445</name>
</gene>
<feature type="chain" id="PRO_5002244767" evidence="2">
    <location>
        <begin position="22"/>
        <end position="249"/>
    </location>
</feature>
<feature type="signal peptide" evidence="2">
    <location>
        <begin position="1"/>
        <end position="21"/>
    </location>
</feature>
<dbReference type="GeneID" id="25727608"/>
<dbReference type="EMBL" id="KK102536">
    <property type="protein sequence ID" value="KIY97517.1"/>
    <property type="molecule type" value="Genomic_DNA"/>
</dbReference>
<evidence type="ECO:0000256" key="2">
    <source>
        <dbReference type="SAM" id="SignalP"/>
    </source>
</evidence>
<sequence length="249" mass="24862">MARGCWAILAVALLLAPGALGASLKAGGLTASDRRALGEQGANSPPAASAIANIMAIVGRTAGFALSHRAPVTNYGGVTTITNAGVGFHGGTTTSFDNFGNPVASNGGRGIISRRLGEQAAAAAASNITAIGKRTAAAAANTTAIGKRTAAAAANTTAIGGRTAGFPPSDHAAITNFGSFTNFIYNTNTSNPITNSDGRGDGGAYGFAYPTYRNPLGDNYAGVPTYTQAFARNNNPTNRPTNPTVASLA</sequence>
<reference evidence="3 4" key="1">
    <citation type="journal article" date="2013" name="BMC Genomics">
        <title>Reconstruction of the lipid metabolism for the microalga Monoraphidium neglectum from its genome sequence reveals characteristics suitable for biofuel production.</title>
        <authorList>
            <person name="Bogen C."/>
            <person name="Al-Dilaimi A."/>
            <person name="Albersmeier A."/>
            <person name="Wichmann J."/>
            <person name="Grundmann M."/>
            <person name="Rupp O."/>
            <person name="Lauersen K.J."/>
            <person name="Blifernez-Klassen O."/>
            <person name="Kalinowski J."/>
            <person name="Goesmann A."/>
            <person name="Mussgnug J.H."/>
            <person name="Kruse O."/>
        </authorList>
    </citation>
    <scope>NUCLEOTIDE SEQUENCE [LARGE SCALE GENOMIC DNA]</scope>
    <source>
        <strain evidence="3 4">SAG 48.87</strain>
    </source>
</reference>
<protein>
    <submittedName>
        <fullName evidence="3">Uncharacterized protein</fullName>
    </submittedName>
</protein>
<name>A0A0D2JCY6_9CHLO</name>
<dbReference type="RefSeq" id="XP_013896537.1">
    <property type="nucleotide sequence ID" value="XM_014041083.1"/>
</dbReference>
<feature type="region of interest" description="Disordered" evidence="1">
    <location>
        <begin position="230"/>
        <end position="249"/>
    </location>
</feature>
<evidence type="ECO:0000313" key="4">
    <source>
        <dbReference type="Proteomes" id="UP000054498"/>
    </source>
</evidence>
<dbReference type="AlphaFoldDB" id="A0A0D2JCY6"/>
<proteinExistence type="predicted"/>
<evidence type="ECO:0000256" key="1">
    <source>
        <dbReference type="SAM" id="MobiDB-lite"/>
    </source>
</evidence>
<accession>A0A0D2JCY6</accession>
<dbReference type="Proteomes" id="UP000054498">
    <property type="component" value="Unassembled WGS sequence"/>
</dbReference>
<organism evidence="3 4">
    <name type="scientific">Monoraphidium neglectum</name>
    <dbReference type="NCBI Taxonomy" id="145388"/>
    <lineage>
        <taxon>Eukaryota</taxon>
        <taxon>Viridiplantae</taxon>
        <taxon>Chlorophyta</taxon>
        <taxon>core chlorophytes</taxon>
        <taxon>Chlorophyceae</taxon>
        <taxon>CS clade</taxon>
        <taxon>Sphaeropleales</taxon>
        <taxon>Selenastraceae</taxon>
        <taxon>Monoraphidium</taxon>
    </lineage>
</organism>
<keyword evidence="2" id="KW-0732">Signal</keyword>
<keyword evidence="4" id="KW-1185">Reference proteome</keyword>
<evidence type="ECO:0000313" key="3">
    <source>
        <dbReference type="EMBL" id="KIY97517.1"/>
    </source>
</evidence>
<dbReference type="KEGG" id="mng:MNEG_10445"/>